<evidence type="ECO:0000313" key="1">
    <source>
        <dbReference type="EMBL" id="KAK1597081.1"/>
    </source>
</evidence>
<gene>
    <name evidence="1" type="ORF">LY79DRAFT_542100</name>
</gene>
<protein>
    <submittedName>
        <fullName evidence="1">Uncharacterized protein</fullName>
    </submittedName>
</protein>
<name>A0AAD8V9R6_9PEZI</name>
<accession>A0AAD8V9R6</accession>
<organism evidence="1 2">
    <name type="scientific">Colletotrichum navitas</name>
    <dbReference type="NCBI Taxonomy" id="681940"/>
    <lineage>
        <taxon>Eukaryota</taxon>
        <taxon>Fungi</taxon>
        <taxon>Dikarya</taxon>
        <taxon>Ascomycota</taxon>
        <taxon>Pezizomycotina</taxon>
        <taxon>Sordariomycetes</taxon>
        <taxon>Hypocreomycetidae</taxon>
        <taxon>Glomerellales</taxon>
        <taxon>Glomerellaceae</taxon>
        <taxon>Colletotrichum</taxon>
        <taxon>Colletotrichum graminicola species complex</taxon>
    </lineage>
</organism>
<dbReference type="AlphaFoldDB" id="A0AAD8V9R6"/>
<proteinExistence type="predicted"/>
<reference evidence="1" key="1">
    <citation type="submission" date="2021-06" db="EMBL/GenBank/DDBJ databases">
        <title>Comparative genomics, transcriptomics and evolutionary studies reveal genomic signatures of adaptation to plant cell wall in hemibiotrophic fungi.</title>
        <authorList>
            <consortium name="DOE Joint Genome Institute"/>
            <person name="Baroncelli R."/>
            <person name="Diaz J.F."/>
            <person name="Benocci T."/>
            <person name="Peng M."/>
            <person name="Battaglia E."/>
            <person name="Haridas S."/>
            <person name="Andreopoulos W."/>
            <person name="Labutti K."/>
            <person name="Pangilinan J."/>
            <person name="Floch G.L."/>
            <person name="Makela M.R."/>
            <person name="Henrissat B."/>
            <person name="Grigoriev I.V."/>
            <person name="Crouch J.A."/>
            <person name="De Vries R.P."/>
            <person name="Sukno S.A."/>
            <person name="Thon M.R."/>
        </authorList>
    </citation>
    <scope>NUCLEOTIDE SEQUENCE</scope>
    <source>
        <strain evidence="1">CBS 125086</strain>
    </source>
</reference>
<dbReference type="GeneID" id="85441215"/>
<dbReference type="EMBL" id="JAHLJV010000009">
    <property type="protein sequence ID" value="KAK1597081.1"/>
    <property type="molecule type" value="Genomic_DNA"/>
</dbReference>
<sequence>MLFSPCFAAEYTHLQISDAILLTTYRYSLRPLPPSVGDPGSVQKQILSALECGGCQSRKYQTVRETERLDLNSHQAPCPTEPNGLALFAKGHTDTTQGCISCEAPATSHQAMDVWLGRWHSLLPRQTRPIEMDWTVRAAGTRRYHGPWSVCVYMCVCV</sequence>
<keyword evidence="2" id="KW-1185">Reference proteome</keyword>
<comment type="caution">
    <text evidence="1">The sequence shown here is derived from an EMBL/GenBank/DDBJ whole genome shotgun (WGS) entry which is preliminary data.</text>
</comment>
<dbReference type="Proteomes" id="UP001230504">
    <property type="component" value="Unassembled WGS sequence"/>
</dbReference>
<dbReference type="RefSeq" id="XP_060417895.1">
    <property type="nucleotide sequence ID" value="XM_060556975.1"/>
</dbReference>
<evidence type="ECO:0000313" key="2">
    <source>
        <dbReference type="Proteomes" id="UP001230504"/>
    </source>
</evidence>